<keyword evidence="2" id="KW-0547">Nucleotide-binding</keyword>
<dbReference type="AlphaFoldDB" id="A0A0F9BI05"/>
<evidence type="ECO:0000256" key="3">
    <source>
        <dbReference type="ARBA" id="ARBA00022840"/>
    </source>
</evidence>
<protein>
    <recommendedName>
        <fullName evidence="6">Methionyl/Leucyl tRNA synthetase domain-containing protein</fullName>
    </recommendedName>
</protein>
<accession>A0A0F9BI05</accession>
<dbReference type="GO" id="GO:0006431">
    <property type="term" value="P:methionyl-tRNA aminoacylation"/>
    <property type="evidence" value="ECO:0007669"/>
    <property type="project" value="InterPro"/>
</dbReference>
<proteinExistence type="predicted"/>
<dbReference type="Gene3D" id="3.40.50.620">
    <property type="entry name" value="HUPs"/>
    <property type="match status" value="1"/>
</dbReference>
<keyword evidence="3" id="KW-0067">ATP-binding</keyword>
<comment type="caution">
    <text evidence="7">The sequence shown here is derived from an EMBL/GenBank/DDBJ whole genome shotgun (WGS) entry which is preliminary data.</text>
</comment>
<evidence type="ECO:0000256" key="2">
    <source>
        <dbReference type="ARBA" id="ARBA00022741"/>
    </source>
</evidence>
<evidence type="ECO:0000259" key="6">
    <source>
        <dbReference type="Pfam" id="PF09334"/>
    </source>
</evidence>
<keyword evidence="5" id="KW-0030">Aminoacyl-tRNA synthetase</keyword>
<evidence type="ECO:0000256" key="1">
    <source>
        <dbReference type="ARBA" id="ARBA00022598"/>
    </source>
</evidence>
<name>A0A0F9BI05_9ZZZZ</name>
<dbReference type="GO" id="GO:0005524">
    <property type="term" value="F:ATP binding"/>
    <property type="evidence" value="ECO:0007669"/>
    <property type="project" value="UniProtKB-KW"/>
</dbReference>
<evidence type="ECO:0000256" key="5">
    <source>
        <dbReference type="ARBA" id="ARBA00023146"/>
    </source>
</evidence>
<evidence type="ECO:0000313" key="7">
    <source>
        <dbReference type="EMBL" id="KKK90244.1"/>
    </source>
</evidence>
<dbReference type="PRINTS" id="PR01041">
    <property type="entry name" value="TRNASYNTHMET"/>
</dbReference>
<dbReference type="PANTHER" id="PTHR43326">
    <property type="entry name" value="METHIONYL-TRNA SYNTHETASE"/>
    <property type="match status" value="1"/>
</dbReference>
<dbReference type="InterPro" id="IPR033911">
    <property type="entry name" value="MetRS_core"/>
</dbReference>
<dbReference type="SUPFAM" id="SSF52374">
    <property type="entry name" value="Nucleotidylyl transferase"/>
    <property type="match status" value="1"/>
</dbReference>
<dbReference type="InterPro" id="IPR014729">
    <property type="entry name" value="Rossmann-like_a/b/a_fold"/>
</dbReference>
<dbReference type="EMBL" id="LAZR01049185">
    <property type="protein sequence ID" value="KKK90244.1"/>
    <property type="molecule type" value="Genomic_DNA"/>
</dbReference>
<feature type="domain" description="Methionyl/Leucyl tRNA synthetase" evidence="6">
    <location>
        <begin position="5"/>
        <end position="85"/>
    </location>
</feature>
<dbReference type="InterPro" id="IPR023457">
    <property type="entry name" value="Met-tRNA_synth_2"/>
</dbReference>
<evidence type="ECO:0000256" key="4">
    <source>
        <dbReference type="ARBA" id="ARBA00022917"/>
    </source>
</evidence>
<reference evidence="7" key="1">
    <citation type="journal article" date="2015" name="Nature">
        <title>Complex archaea that bridge the gap between prokaryotes and eukaryotes.</title>
        <authorList>
            <person name="Spang A."/>
            <person name="Saw J.H."/>
            <person name="Jorgensen S.L."/>
            <person name="Zaremba-Niedzwiedzka K."/>
            <person name="Martijn J."/>
            <person name="Lind A.E."/>
            <person name="van Eijk R."/>
            <person name="Schleper C."/>
            <person name="Guy L."/>
            <person name="Ettema T.J."/>
        </authorList>
    </citation>
    <scope>NUCLEOTIDE SEQUENCE</scope>
</reference>
<sequence>MSNTYYVTTPIYYVNDVPHIGHSYTTIAADVLARFFRAAGRDVHFLTGTDEHGVKIFKAAAEKNKTPRQLADEVVVHYQTLWKDLG</sequence>
<keyword evidence="1" id="KW-0436">Ligase</keyword>
<gene>
    <name evidence="7" type="ORF">LCGC14_2725040</name>
</gene>
<dbReference type="InterPro" id="IPR015413">
    <property type="entry name" value="Methionyl/Leucyl_tRNA_Synth"/>
</dbReference>
<organism evidence="7">
    <name type="scientific">marine sediment metagenome</name>
    <dbReference type="NCBI Taxonomy" id="412755"/>
    <lineage>
        <taxon>unclassified sequences</taxon>
        <taxon>metagenomes</taxon>
        <taxon>ecological metagenomes</taxon>
    </lineage>
</organism>
<keyword evidence="4" id="KW-0648">Protein biosynthesis</keyword>
<feature type="non-terminal residue" evidence="7">
    <location>
        <position position="86"/>
    </location>
</feature>
<dbReference type="GO" id="GO:0004825">
    <property type="term" value="F:methionine-tRNA ligase activity"/>
    <property type="evidence" value="ECO:0007669"/>
    <property type="project" value="InterPro"/>
</dbReference>
<dbReference type="Pfam" id="PF09334">
    <property type="entry name" value="tRNA-synt_1g"/>
    <property type="match status" value="1"/>
</dbReference>
<dbReference type="PANTHER" id="PTHR43326:SF1">
    <property type="entry name" value="METHIONINE--TRNA LIGASE, MITOCHONDRIAL"/>
    <property type="match status" value="1"/>
</dbReference>